<reference evidence="2 3" key="1">
    <citation type="submission" date="2021-06" db="EMBL/GenBank/DDBJ databases">
        <authorList>
            <person name="Kallberg Y."/>
            <person name="Tangrot J."/>
            <person name="Rosling A."/>
        </authorList>
    </citation>
    <scope>NUCLEOTIDE SEQUENCE [LARGE SCALE GENOMIC DNA]</scope>
    <source>
        <strain evidence="2 3">120-4 pot B 10/14</strain>
    </source>
</reference>
<gene>
    <name evidence="2" type="ORF">GMARGA_LOCUS31117</name>
</gene>
<comment type="caution">
    <text evidence="2">The sequence shown here is derived from an EMBL/GenBank/DDBJ whole genome shotgun (WGS) entry which is preliminary data.</text>
</comment>
<proteinExistence type="predicted"/>
<organism evidence="2 3">
    <name type="scientific">Gigaspora margarita</name>
    <dbReference type="NCBI Taxonomy" id="4874"/>
    <lineage>
        <taxon>Eukaryota</taxon>
        <taxon>Fungi</taxon>
        <taxon>Fungi incertae sedis</taxon>
        <taxon>Mucoromycota</taxon>
        <taxon>Glomeromycotina</taxon>
        <taxon>Glomeromycetes</taxon>
        <taxon>Diversisporales</taxon>
        <taxon>Gigasporaceae</taxon>
        <taxon>Gigaspora</taxon>
    </lineage>
</organism>
<evidence type="ECO:0000313" key="3">
    <source>
        <dbReference type="Proteomes" id="UP000789901"/>
    </source>
</evidence>
<feature type="region of interest" description="Disordered" evidence="1">
    <location>
        <begin position="35"/>
        <end position="61"/>
    </location>
</feature>
<evidence type="ECO:0000256" key="1">
    <source>
        <dbReference type="SAM" id="MobiDB-lite"/>
    </source>
</evidence>
<feature type="non-terminal residue" evidence="2">
    <location>
        <position position="61"/>
    </location>
</feature>
<keyword evidence="3" id="KW-1185">Reference proteome</keyword>
<feature type="compositionally biased region" description="Basic and acidic residues" evidence="1">
    <location>
        <begin position="40"/>
        <end position="55"/>
    </location>
</feature>
<protein>
    <submittedName>
        <fullName evidence="2">23213_t:CDS:1</fullName>
    </submittedName>
</protein>
<name>A0ABN7WHI9_GIGMA</name>
<sequence>MVVFNDSEQKKITNMWQNKDLEKADNSNLNNELINVDSTKGIEEQDQTTDKHIQDVQEQDQ</sequence>
<evidence type="ECO:0000313" key="2">
    <source>
        <dbReference type="EMBL" id="CAG8832563.1"/>
    </source>
</evidence>
<dbReference type="Proteomes" id="UP000789901">
    <property type="component" value="Unassembled WGS sequence"/>
</dbReference>
<accession>A0ABN7WHI9</accession>
<dbReference type="EMBL" id="CAJVQB010045610">
    <property type="protein sequence ID" value="CAG8832563.1"/>
    <property type="molecule type" value="Genomic_DNA"/>
</dbReference>